<dbReference type="GO" id="GO:0008757">
    <property type="term" value="F:S-adenosylmethionine-dependent methyltransferase activity"/>
    <property type="evidence" value="ECO:0007669"/>
    <property type="project" value="InterPro"/>
</dbReference>
<keyword evidence="3" id="KW-1185">Reference proteome</keyword>
<evidence type="ECO:0000313" key="3">
    <source>
        <dbReference type="Proteomes" id="UP000094527"/>
    </source>
</evidence>
<dbReference type="PANTHER" id="PTHR43861:SF1">
    <property type="entry name" value="TRANS-ACONITATE 2-METHYLTRANSFERASE"/>
    <property type="match status" value="1"/>
</dbReference>
<keyword evidence="2" id="KW-0489">Methyltransferase</keyword>
<sequence>MQNPQKYETNKSIAKDAIELFVPKLLKSLRWKTNEIVLDYGSGAGSTGYDWILPKVEKCNSRMFSVDMSPEMLAYAMEHYPHERITYDCGNILDSTFPFEDLKFDKIISVNVLHFIRDIRKALAGFHKMLKSGGQLGFLLPLAGNTVTQTAKKLADSKTWNPYMRDYDNFYADWSLYPKGEERRGMHELLESSGFHVVELEVHQRDFHFDPIDTFLEFSLSVNPCVGNIPTNLHKLFKEDMRKIITRSAGIPVDSKAIDASSPLAWGVVTKGHSII</sequence>
<dbReference type="OMA" id="CDINERA"/>
<dbReference type="InterPro" id="IPR029063">
    <property type="entry name" value="SAM-dependent_MTases_sf"/>
</dbReference>
<dbReference type="Proteomes" id="UP000094527">
    <property type="component" value="Unassembled WGS sequence"/>
</dbReference>
<dbReference type="OrthoDB" id="8300214at2759"/>
<reference evidence="2 3" key="1">
    <citation type="journal article" date="2016" name="Genome Biol. Evol.">
        <title>Gene Family Evolution Reflects Adaptation to Soil Environmental Stressors in the Genome of the Collembolan Orchesella cincta.</title>
        <authorList>
            <person name="Faddeeva-Vakhrusheva A."/>
            <person name="Derks M.F."/>
            <person name="Anvar S.Y."/>
            <person name="Agamennone V."/>
            <person name="Suring W."/>
            <person name="Smit S."/>
            <person name="van Straalen N.M."/>
            <person name="Roelofs D."/>
        </authorList>
    </citation>
    <scope>NUCLEOTIDE SEQUENCE [LARGE SCALE GENOMIC DNA]</scope>
    <source>
        <tissue evidence="2">Mixed pool</tissue>
    </source>
</reference>
<evidence type="ECO:0000313" key="2">
    <source>
        <dbReference type="EMBL" id="ODM88492.1"/>
    </source>
</evidence>
<dbReference type="CDD" id="cd02440">
    <property type="entry name" value="AdoMet_MTases"/>
    <property type="match status" value="1"/>
</dbReference>
<dbReference type="PANTHER" id="PTHR43861">
    <property type="entry name" value="TRANS-ACONITATE 2-METHYLTRANSFERASE-RELATED"/>
    <property type="match status" value="1"/>
</dbReference>
<comment type="caution">
    <text evidence="2">The sequence shown here is derived from an EMBL/GenBank/DDBJ whole genome shotgun (WGS) entry which is preliminary data.</text>
</comment>
<dbReference type="EMBL" id="LJIJ01003529">
    <property type="protein sequence ID" value="ODM88492.1"/>
    <property type="molecule type" value="Genomic_DNA"/>
</dbReference>
<dbReference type="STRING" id="48709.A0A1D2M6E9"/>
<feature type="domain" description="Methyltransferase type 11" evidence="1">
    <location>
        <begin position="38"/>
        <end position="136"/>
    </location>
</feature>
<dbReference type="Pfam" id="PF08241">
    <property type="entry name" value="Methyltransf_11"/>
    <property type="match status" value="1"/>
</dbReference>
<name>A0A1D2M6E9_ORCCI</name>
<organism evidence="2 3">
    <name type="scientific">Orchesella cincta</name>
    <name type="common">Springtail</name>
    <name type="synonym">Podura cincta</name>
    <dbReference type="NCBI Taxonomy" id="48709"/>
    <lineage>
        <taxon>Eukaryota</taxon>
        <taxon>Metazoa</taxon>
        <taxon>Ecdysozoa</taxon>
        <taxon>Arthropoda</taxon>
        <taxon>Hexapoda</taxon>
        <taxon>Collembola</taxon>
        <taxon>Entomobryomorpha</taxon>
        <taxon>Entomobryoidea</taxon>
        <taxon>Orchesellidae</taxon>
        <taxon>Orchesellinae</taxon>
        <taxon>Orchesella</taxon>
    </lineage>
</organism>
<dbReference type="Gene3D" id="3.40.50.150">
    <property type="entry name" value="Vaccinia Virus protein VP39"/>
    <property type="match status" value="1"/>
</dbReference>
<protein>
    <submittedName>
        <fullName evidence="2">Juvenile hormone acid O-methyltransferase</fullName>
    </submittedName>
</protein>
<evidence type="ECO:0000259" key="1">
    <source>
        <dbReference type="Pfam" id="PF08241"/>
    </source>
</evidence>
<dbReference type="GO" id="GO:0032259">
    <property type="term" value="P:methylation"/>
    <property type="evidence" value="ECO:0007669"/>
    <property type="project" value="UniProtKB-KW"/>
</dbReference>
<dbReference type="SUPFAM" id="SSF53335">
    <property type="entry name" value="S-adenosyl-L-methionine-dependent methyltransferases"/>
    <property type="match status" value="1"/>
</dbReference>
<accession>A0A1D2M6E9</accession>
<keyword evidence="2" id="KW-0808">Transferase</keyword>
<dbReference type="InterPro" id="IPR013216">
    <property type="entry name" value="Methyltransf_11"/>
</dbReference>
<dbReference type="AlphaFoldDB" id="A0A1D2M6E9"/>
<gene>
    <name evidence="2" type="ORF">Ocin01_18190</name>
</gene>
<proteinExistence type="predicted"/>